<name>F2U2I4_SALR5</name>
<keyword evidence="2" id="KW-0479">Metal-binding</keyword>
<organism evidence="12 13">
    <name type="scientific">Salpingoeca rosetta (strain ATCC 50818 / BSB-021)</name>
    <dbReference type="NCBI Taxonomy" id="946362"/>
    <lineage>
        <taxon>Eukaryota</taxon>
        <taxon>Choanoflagellata</taxon>
        <taxon>Craspedida</taxon>
        <taxon>Salpingoecidae</taxon>
        <taxon>Salpingoeca</taxon>
    </lineage>
</organism>
<keyword evidence="8" id="KW-0539">Nucleus</keyword>
<feature type="domain" description="PHD-type" evidence="11">
    <location>
        <begin position="620"/>
        <end position="716"/>
    </location>
</feature>
<dbReference type="RefSeq" id="XP_004997040.1">
    <property type="nucleotide sequence ID" value="XM_004996983.1"/>
</dbReference>
<feature type="compositionally biased region" description="Basic and acidic residues" evidence="10">
    <location>
        <begin position="193"/>
        <end position="248"/>
    </location>
</feature>
<evidence type="ECO:0000313" key="12">
    <source>
        <dbReference type="EMBL" id="EGD81836.1"/>
    </source>
</evidence>
<feature type="compositionally biased region" description="Basic and acidic residues" evidence="10">
    <location>
        <begin position="45"/>
        <end position="60"/>
    </location>
</feature>
<sequence>MISINSRWRGKRMTMEGGDNSGDAGLHDSAEQGVQTQQSQQQQEGGERSRQGGGEEAKDVDTDDTSGEQVKVQGAEAGEEEEHVTQHDATTTTTAEQPRKRAKHGSNDDEAEEASGAPVQQEQQEQQEQVRGEEGVEQQAPQKQPGQNSTGEDSFGQTEKHGDSTATAATSGDAVDEVRHEKVMDEASDEAGEEVKQKGEDEREKKKGEEATDKGEGEEEGKTNEEKDEKDEEGKENDAKDEKEKEAASEEAQADPLMVVLEDPRTVVPTGIMDVEILKLIHPIMAHGEDMDSEANIQALKDYSKLPEDEVVAAALQEHLRYSSETAAEIQRFPGRRRSVVYFRDQPFLPSYMWPQGKGEWFTPLLFVKCLLGMLEDPSDAQLRAWGLRKGLTIRERDFLLKYEAFHPAVICLEDRLRMVRVDQVMSWCKEFRPAAYRRYDDARSIPFLGFSVSRRKAMLERFRANIRASAALAAGFNKAIARERAEERHEHHDLLTQVTLTPRDQQLHLVGCAPRSKPFAHDEGQLIEPVKNPLEDETVAPARPPSAKVVSVLHSQRSGERKEFDEHREHQKYLVRRAIKKFGGDTAVVMPKAPADTECGVCECTADDGPGGDGEPEELLTCLSCDRSCSSSIDARGLCIPGHVSATMKPEMGVAVKDIMTGTAWNCRVFEKCGSTKDEKDILFCDECDRGFHTYCTGLTSLPRGRWICSHCSVCDGCNFKPDDPSTYKWSHFTDRRDNQRRFLKTFCDACFKKWNTGDFCPICLELFEPSADLLECSLCSRLVHKDCEDLTPEDEETFKAQGWGRFACSICSGFKPELYDAFHRKYQS</sequence>
<dbReference type="SMART" id="SM00249">
    <property type="entry name" value="PHD"/>
    <property type="match status" value="2"/>
</dbReference>
<dbReference type="AlphaFoldDB" id="F2U2I4"/>
<dbReference type="GO" id="GO:0005634">
    <property type="term" value="C:nucleus"/>
    <property type="evidence" value="ECO:0007669"/>
    <property type="project" value="UniProtKB-SubCell"/>
</dbReference>
<evidence type="ECO:0000256" key="6">
    <source>
        <dbReference type="ARBA" id="ARBA00023015"/>
    </source>
</evidence>
<feature type="region of interest" description="Disordered" evidence="10">
    <location>
        <begin position="1"/>
        <end position="258"/>
    </location>
</feature>
<keyword evidence="7" id="KW-0804">Transcription</keyword>
<evidence type="ECO:0000256" key="1">
    <source>
        <dbReference type="ARBA" id="ARBA00004123"/>
    </source>
</evidence>
<dbReference type="InterPro" id="IPR019787">
    <property type="entry name" value="Znf_PHD-finger"/>
</dbReference>
<evidence type="ECO:0000256" key="8">
    <source>
        <dbReference type="ARBA" id="ARBA00023242"/>
    </source>
</evidence>
<dbReference type="Proteomes" id="UP000007799">
    <property type="component" value="Unassembled WGS sequence"/>
</dbReference>
<evidence type="ECO:0000256" key="5">
    <source>
        <dbReference type="ARBA" id="ARBA00022833"/>
    </source>
</evidence>
<dbReference type="Gene3D" id="3.30.40.10">
    <property type="entry name" value="Zinc/RING finger domain, C3HC4 (zinc finger)"/>
    <property type="match status" value="2"/>
</dbReference>
<keyword evidence="6" id="KW-0805">Transcription regulation</keyword>
<dbReference type="PANTHER" id="PTHR45888">
    <property type="entry name" value="HL01030P-RELATED"/>
    <property type="match status" value="1"/>
</dbReference>
<protein>
    <recommendedName>
        <fullName evidence="11">PHD-type domain-containing protein</fullName>
    </recommendedName>
</protein>
<dbReference type="GO" id="GO:0008270">
    <property type="term" value="F:zinc ion binding"/>
    <property type="evidence" value="ECO:0007669"/>
    <property type="project" value="UniProtKB-KW"/>
</dbReference>
<evidence type="ECO:0000256" key="10">
    <source>
        <dbReference type="SAM" id="MobiDB-lite"/>
    </source>
</evidence>
<dbReference type="eggNOG" id="KOG4443">
    <property type="taxonomic scope" value="Eukaryota"/>
</dbReference>
<proteinExistence type="predicted"/>
<feature type="compositionally biased region" description="Basic and acidic residues" evidence="10">
    <location>
        <begin position="176"/>
        <end position="185"/>
    </location>
</feature>
<evidence type="ECO:0000256" key="2">
    <source>
        <dbReference type="ARBA" id="ARBA00022723"/>
    </source>
</evidence>
<dbReference type="Pfam" id="PF00628">
    <property type="entry name" value="PHD"/>
    <property type="match status" value="1"/>
</dbReference>
<keyword evidence="4 9" id="KW-0863">Zinc-finger</keyword>
<evidence type="ECO:0000256" key="4">
    <source>
        <dbReference type="ARBA" id="ARBA00022771"/>
    </source>
</evidence>
<reference evidence="12" key="1">
    <citation type="submission" date="2009-08" db="EMBL/GenBank/DDBJ databases">
        <title>Annotation of Salpingoeca rosetta.</title>
        <authorList>
            <consortium name="The Broad Institute Genome Sequencing Platform"/>
            <person name="Russ C."/>
            <person name="Cuomo C."/>
            <person name="Burger G."/>
            <person name="Gray M.W."/>
            <person name="Holland P.W.H."/>
            <person name="King N."/>
            <person name="Lang F.B.F."/>
            <person name="Roger A.J."/>
            <person name="Ruiz-Trillo I."/>
            <person name="Young S.K."/>
            <person name="Zeng Q."/>
            <person name="Gargeya S."/>
            <person name="Alvarado L."/>
            <person name="Berlin A."/>
            <person name="Chapman S.B."/>
            <person name="Chen Z."/>
            <person name="Freedman E."/>
            <person name="Gellesch M."/>
            <person name="Goldberg J."/>
            <person name="Griggs A."/>
            <person name="Gujja S."/>
            <person name="Heilman E."/>
            <person name="Heiman D."/>
            <person name="Howarth C."/>
            <person name="Mehta T."/>
            <person name="Neiman D."/>
            <person name="Pearson M."/>
            <person name="Roberts A."/>
            <person name="Saif S."/>
            <person name="Shea T."/>
            <person name="Shenoy N."/>
            <person name="Sisk P."/>
            <person name="Stolte C."/>
            <person name="Sykes S."/>
            <person name="White J."/>
            <person name="Yandava C."/>
            <person name="Haas B."/>
            <person name="Nusbaum C."/>
            <person name="Birren B."/>
        </authorList>
    </citation>
    <scope>NUCLEOTIDE SEQUENCE</scope>
    <source>
        <strain evidence="12">ATCC 50818</strain>
    </source>
</reference>
<evidence type="ECO:0000256" key="7">
    <source>
        <dbReference type="ARBA" id="ARBA00023163"/>
    </source>
</evidence>
<dbReference type="STRING" id="946362.F2U2I4"/>
<gene>
    <name evidence="12" type="ORF">PTSG_02551</name>
</gene>
<feature type="compositionally biased region" description="Polar residues" evidence="10">
    <location>
        <begin position="140"/>
        <end position="157"/>
    </location>
</feature>
<dbReference type="KEGG" id="sre:PTSG_02551"/>
<keyword evidence="3" id="KW-0677">Repeat</keyword>
<dbReference type="EMBL" id="GL832959">
    <property type="protein sequence ID" value="EGD81836.1"/>
    <property type="molecule type" value="Genomic_DNA"/>
</dbReference>
<accession>F2U2I4</accession>
<dbReference type="InterPro" id="IPR011011">
    <property type="entry name" value="Znf_FYVE_PHD"/>
</dbReference>
<dbReference type="InterPro" id="IPR013083">
    <property type="entry name" value="Znf_RING/FYVE/PHD"/>
</dbReference>
<evidence type="ECO:0000256" key="9">
    <source>
        <dbReference type="PROSITE-ProRule" id="PRU00146"/>
    </source>
</evidence>
<dbReference type="GeneID" id="16077632"/>
<keyword evidence="5" id="KW-0862">Zinc</keyword>
<comment type="subcellular location">
    <subcellularLocation>
        <location evidence="1">Nucleus</location>
    </subcellularLocation>
</comment>
<dbReference type="InParanoid" id="F2U2I4"/>
<evidence type="ECO:0000313" key="13">
    <source>
        <dbReference type="Proteomes" id="UP000007799"/>
    </source>
</evidence>
<dbReference type="OrthoDB" id="1903104at2759"/>
<evidence type="ECO:0000256" key="3">
    <source>
        <dbReference type="ARBA" id="ARBA00022737"/>
    </source>
</evidence>
<feature type="compositionally biased region" description="Low complexity" evidence="10">
    <location>
        <begin position="164"/>
        <end position="173"/>
    </location>
</feature>
<keyword evidence="13" id="KW-1185">Reference proteome</keyword>
<dbReference type="SUPFAM" id="SSF57903">
    <property type="entry name" value="FYVE/PHD zinc finger"/>
    <property type="match status" value="2"/>
</dbReference>
<dbReference type="PANTHER" id="PTHR45888:SF4">
    <property type="entry name" value="PHD FINGER PROTEIN 10"/>
    <property type="match status" value="1"/>
</dbReference>
<dbReference type="InterPro" id="IPR001965">
    <property type="entry name" value="Znf_PHD"/>
</dbReference>
<evidence type="ECO:0000259" key="11">
    <source>
        <dbReference type="PROSITE" id="PS50016"/>
    </source>
</evidence>
<dbReference type="CDD" id="cd15529">
    <property type="entry name" value="PHD2_PHF10"/>
    <property type="match status" value="1"/>
</dbReference>
<feature type="compositionally biased region" description="Low complexity" evidence="10">
    <location>
        <begin position="31"/>
        <end position="44"/>
    </location>
</feature>
<dbReference type="PROSITE" id="PS50016">
    <property type="entry name" value="ZF_PHD_2"/>
    <property type="match status" value="1"/>
</dbReference>